<evidence type="ECO:0008006" key="3">
    <source>
        <dbReference type="Google" id="ProtNLM"/>
    </source>
</evidence>
<dbReference type="EMBL" id="DS178301">
    <property type="protein sequence ID" value="EFP86649.2"/>
    <property type="molecule type" value="Genomic_DNA"/>
</dbReference>
<proteinExistence type="predicted"/>
<evidence type="ECO:0000313" key="2">
    <source>
        <dbReference type="Proteomes" id="UP000008783"/>
    </source>
</evidence>
<sequence>MPKILDLPWHVFEVIYKHVTNDGDSSSTYDICGLQYDSMMTETGKLRLVCRQWADWIYVHHLYRTMYFSKASEAMRFIINQITRRSKNLPRARCQKLVVLEILTWVLHHPHQGHQPQEIHTSNV</sequence>
<protein>
    <recommendedName>
        <fullName evidence="3">F-box domain-containing protein</fullName>
    </recommendedName>
</protein>
<reference key="1">
    <citation type="submission" date="2007-01" db="EMBL/GenBank/DDBJ databases">
        <title>The Genome Sequence of Puccinia graminis f. sp. tritici Strain CRL 75-36-700-3.</title>
        <authorList>
            <consortium name="The Broad Institute Genome Sequencing Platform"/>
            <person name="Birren B."/>
            <person name="Lander E."/>
            <person name="Galagan J."/>
            <person name="Nusbaum C."/>
            <person name="Devon K."/>
            <person name="Cuomo C."/>
            <person name="Jaffe D."/>
            <person name="Butler J."/>
            <person name="Alvarez P."/>
            <person name="Gnerre S."/>
            <person name="Grabherr M."/>
            <person name="Mauceli E."/>
            <person name="Brockman W."/>
            <person name="Young S."/>
            <person name="LaButti K."/>
            <person name="Sykes S."/>
            <person name="DeCaprio D."/>
            <person name="Crawford M."/>
            <person name="Koehrsen M."/>
            <person name="Engels R."/>
            <person name="Montgomery P."/>
            <person name="Pearson M."/>
            <person name="Howarth C."/>
            <person name="Larson L."/>
            <person name="White J."/>
            <person name="Zeng Q."/>
            <person name="Kodira C."/>
            <person name="Yandava C."/>
            <person name="Alvarado L."/>
            <person name="O'Leary S."/>
            <person name="Szabo L."/>
            <person name="Dean R."/>
            <person name="Schein J."/>
        </authorList>
    </citation>
    <scope>NUCLEOTIDE SEQUENCE</scope>
    <source>
        <strain>CRL 75-36-700-3</strain>
    </source>
</reference>
<evidence type="ECO:0000313" key="1">
    <source>
        <dbReference type="EMBL" id="EFP86649.2"/>
    </source>
</evidence>
<gene>
    <name evidence="1" type="ORF">PGTG_13031</name>
</gene>
<dbReference type="KEGG" id="pgr:PGTG_13031"/>
<dbReference type="VEuPathDB" id="FungiDB:PGTG_13031"/>
<organism evidence="1 2">
    <name type="scientific">Puccinia graminis f. sp. tritici (strain CRL 75-36-700-3 / race SCCL)</name>
    <name type="common">Black stem rust fungus</name>
    <dbReference type="NCBI Taxonomy" id="418459"/>
    <lineage>
        <taxon>Eukaryota</taxon>
        <taxon>Fungi</taxon>
        <taxon>Dikarya</taxon>
        <taxon>Basidiomycota</taxon>
        <taxon>Pucciniomycotina</taxon>
        <taxon>Pucciniomycetes</taxon>
        <taxon>Pucciniales</taxon>
        <taxon>Pucciniaceae</taxon>
        <taxon>Puccinia</taxon>
    </lineage>
</organism>
<dbReference type="Proteomes" id="UP000008783">
    <property type="component" value="Unassembled WGS sequence"/>
</dbReference>
<dbReference type="GeneID" id="10540911"/>
<dbReference type="InParanoid" id="E3KQS4"/>
<keyword evidence="2" id="KW-1185">Reference proteome</keyword>
<reference evidence="2" key="2">
    <citation type="journal article" date="2011" name="Proc. Natl. Acad. Sci. U.S.A.">
        <title>Obligate biotrophy features unraveled by the genomic analysis of rust fungi.</title>
        <authorList>
            <person name="Duplessis S."/>
            <person name="Cuomo C.A."/>
            <person name="Lin Y.-C."/>
            <person name="Aerts A."/>
            <person name="Tisserant E."/>
            <person name="Veneault-Fourrey C."/>
            <person name="Joly D.L."/>
            <person name="Hacquard S."/>
            <person name="Amselem J."/>
            <person name="Cantarel B.L."/>
            <person name="Chiu R."/>
            <person name="Coutinho P.M."/>
            <person name="Feau N."/>
            <person name="Field M."/>
            <person name="Frey P."/>
            <person name="Gelhaye E."/>
            <person name="Goldberg J."/>
            <person name="Grabherr M.G."/>
            <person name="Kodira C.D."/>
            <person name="Kohler A."/>
            <person name="Kuees U."/>
            <person name="Lindquist E.A."/>
            <person name="Lucas S.M."/>
            <person name="Mago R."/>
            <person name="Mauceli E."/>
            <person name="Morin E."/>
            <person name="Murat C."/>
            <person name="Pangilinan J.L."/>
            <person name="Park R."/>
            <person name="Pearson M."/>
            <person name="Quesneville H."/>
            <person name="Rouhier N."/>
            <person name="Sakthikumar S."/>
            <person name="Salamov A.A."/>
            <person name="Schmutz J."/>
            <person name="Selles B."/>
            <person name="Shapiro H."/>
            <person name="Tanguay P."/>
            <person name="Tuskan G.A."/>
            <person name="Henrissat B."/>
            <person name="Van de Peer Y."/>
            <person name="Rouze P."/>
            <person name="Ellis J.G."/>
            <person name="Dodds P.N."/>
            <person name="Schein J.E."/>
            <person name="Zhong S."/>
            <person name="Hamelin R.C."/>
            <person name="Grigoriev I.V."/>
            <person name="Szabo L.J."/>
            <person name="Martin F."/>
        </authorList>
    </citation>
    <scope>NUCLEOTIDE SEQUENCE [LARGE SCALE GENOMIC DNA]</scope>
    <source>
        <strain evidence="2">CRL 75-36-700-3 / race SCCL</strain>
    </source>
</reference>
<dbReference type="RefSeq" id="XP_003331068.2">
    <property type="nucleotide sequence ID" value="XM_003331020.2"/>
</dbReference>
<accession>E3KQS4</accession>
<dbReference type="AlphaFoldDB" id="E3KQS4"/>
<name>E3KQS4_PUCGT</name>
<dbReference type="HOGENOM" id="CLU_2005020_0_0_1"/>